<comment type="caution">
    <text evidence="11">The sequence shown here is derived from an EMBL/GenBank/DDBJ whole genome shotgun (WGS) entry which is preliminary data.</text>
</comment>
<keyword evidence="6" id="KW-0211">Defensin</keyword>
<feature type="non-terminal residue" evidence="11">
    <location>
        <position position="1"/>
    </location>
</feature>
<keyword evidence="7" id="KW-0044">Antibiotic</keyword>
<name>A0A7K8NXY5_CASCA</name>
<keyword evidence="4" id="KW-0929">Antimicrobial</keyword>
<feature type="signal peptide" evidence="9">
    <location>
        <begin position="1"/>
        <end position="20"/>
    </location>
</feature>
<keyword evidence="12" id="KW-1185">Reference proteome</keyword>
<evidence type="ECO:0000256" key="6">
    <source>
        <dbReference type="ARBA" id="ARBA00022940"/>
    </source>
</evidence>
<evidence type="ECO:0000256" key="2">
    <source>
        <dbReference type="ARBA" id="ARBA00007371"/>
    </source>
</evidence>
<reference evidence="11 12" key="1">
    <citation type="submission" date="2019-09" db="EMBL/GenBank/DDBJ databases">
        <title>Bird 10,000 Genomes (B10K) Project - Family phase.</title>
        <authorList>
            <person name="Zhang G."/>
        </authorList>
    </citation>
    <scope>NUCLEOTIDE SEQUENCE [LARGE SCALE GENOMIC DNA]</scope>
    <source>
        <strain evidence="11">B10K-LSUMZ-50683</strain>
        <tissue evidence="11">Muscle</tissue>
    </source>
</reference>
<evidence type="ECO:0000256" key="5">
    <source>
        <dbReference type="ARBA" id="ARBA00022729"/>
    </source>
</evidence>
<keyword evidence="5 9" id="KW-0732">Signal</keyword>
<dbReference type="GO" id="GO:0005615">
    <property type="term" value="C:extracellular space"/>
    <property type="evidence" value="ECO:0007669"/>
    <property type="project" value="TreeGrafter"/>
</dbReference>
<protein>
    <submittedName>
        <fullName evidence="11">GLL7 protein</fullName>
    </submittedName>
</protein>
<feature type="chain" id="PRO_5029801615" evidence="9">
    <location>
        <begin position="21"/>
        <end position="68"/>
    </location>
</feature>
<dbReference type="GO" id="GO:0060326">
    <property type="term" value="P:cell chemotaxis"/>
    <property type="evidence" value="ECO:0007669"/>
    <property type="project" value="TreeGrafter"/>
</dbReference>
<evidence type="ECO:0000259" key="10">
    <source>
        <dbReference type="Pfam" id="PF00711"/>
    </source>
</evidence>
<gene>
    <name evidence="11" type="primary">Gal7</name>
    <name evidence="11" type="ORF">CASCAS_R14395</name>
</gene>
<feature type="domain" description="Beta-defensin-like" evidence="10">
    <location>
        <begin position="32"/>
        <end position="63"/>
    </location>
</feature>
<evidence type="ECO:0000256" key="3">
    <source>
        <dbReference type="ARBA" id="ARBA00022525"/>
    </source>
</evidence>
<accession>A0A7K8NXY5</accession>
<dbReference type="PANTHER" id="PTHR20515:SF20">
    <property type="entry name" value="GALLINACIN-1-RELATED"/>
    <property type="match status" value="1"/>
</dbReference>
<evidence type="ECO:0000313" key="12">
    <source>
        <dbReference type="Proteomes" id="UP000524187"/>
    </source>
</evidence>
<dbReference type="EMBL" id="VWPT01000602">
    <property type="protein sequence ID" value="NXE57895.1"/>
    <property type="molecule type" value="Genomic_DNA"/>
</dbReference>
<evidence type="ECO:0000256" key="4">
    <source>
        <dbReference type="ARBA" id="ARBA00022529"/>
    </source>
</evidence>
<comment type="similarity">
    <text evidence="2">Belongs to the beta-defensin family.</text>
</comment>
<evidence type="ECO:0000256" key="7">
    <source>
        <dbReference type="ARBA" id="ARBA00023022"/>
    </source>
</evidence>
<dbReference type="GO" id="GO:0031731">
    <property type="term" value="F:CCR6 chemokine receptor binding"/>
    <property type="evidence" value="ECO:0007669"/>
    <property type="project" value="TreeGrafter"/>
</dbReference>
<dbReference type="SUPFAM" id="SSF57392">
    <property type="entry name" value="Defensin-like"/>
    <property type="match status" value="1"/>
</dbReference>
<organism evidence="11 12">
    <name type="scientific">Casuarius casuarius</name>
    <name type="common">Southern cassowary</name>
    <name type="synonym">Struthio casuarius</name>
    <dbReference type="NCBI Taxonomy" id="8787"/>
    <lineage>
        <taxon>Eukaryota</taxon>
        <taxon>Metazoa</taxon>
        <taxon>Chordata</taxon>
        <taxon>Craniata</taxon>
        <taxon>Vertebrata</taxon>
        <taxon>Euteleostomi</taxon>
        <taxon>Archelosauria</taxon>
        <taxon>Archosauria</taxon>
        <taxon>Dinosauria</taxon>
        <taxon>Saurischia</taxon>
        <taxon>Theropoda</taxon>
        <taxon>Coelurosauria</taxon>
        <taxon>Aves</taxon>
        <taxon>Palaeognathae</taxon>
        <taxon>Casuariiformes</taxon>
        <taxon>Casuariidae</taxon>
        <taxon>Casuarius</taxon>
    </lineage>
</organism>
<dbReference type="InterPro" id="IPR001855">
    <property type="entry name" value="Defensin_beta-like"/>
</dbReference>
<dbReference type="Pfam" id="PF00711">
    <property type="entry name" value="Defensin_beta"/>
    <property type="match status" value="1"/>
</dbReference>
<comment type="subcellular location">
    <subcellularLocation>
        <location evidence="1">Secreted</location>
    </subcellularLocation>
</comment>
<dbReference type="Proteomes" id="UP000524187">
    <property type="component" value="Unassembled WGS sequence"/>
</dbReference>
<dbReference type="PANTHER" id="PTHR20515">
    <property type="entry name" value="BETA-DEFENSIN"/>
    <property type="match status" value="1"/>
</dbReference>
<dbReference type="GO" id="GO:0042056">
    <property type="term" value="F:chemoattractant activity"/>
    <property type="evidence" value="ECO:0007669"/>
    <property type="project" value="TreeGrafter"/>
</dbReference>
<evidence type="ECO:0000256" key="1">
    <source>
        <dbReference type="ARBA" id="ARBA00004613"/>
    </source>
</evidence>
<proteinExistence type="inferred from homology"/>
<dbReference type="GO" id="GO:0042742">
    <property type="term" value="P:defense response to bacterium"/>
    <property type="evidence" value="ECO:0007669"/>
    <property type="project" value="UniProtKB-KW"/>
</dbReference>
<evidence type="ECO:0000256" key="8">
    <source>
        <dbReference type="ARBA" id="ARBA00023157"/>
    </source>
</evidence>
<keyword evidence="3" id="KW-0964">Secreted</keyword>
<dbReference type="AlphaFoldDB" id="A0A7K8NXY5"/>
<feature type="non-terminal residue" evidence="11">
    <location>
        <position position="68"/>
    </location>
</feature>
<keyword evidence="8" id="KW-1015">Disulfide bond</keyword>
<evidence type="ECO:0000256" key="9">
    <source>
        <dbReference type="SAM" id="SignalP"/>
    </source>
</evidence>
<evidence type="ECO:0000313" key="11">
    <source>
        <dbReference type="EMBL" id="NXE57895.1"/>
    </source>
</evidence>
<sequence length="68" mass="7907">MRFLYLLLVVLFLVLQGVTGRRLPFISRPLNHCTLQNGHCFPGACPRSFYWIDLCHGGYSCCRRYVEV</sequence>